<evidence type="ECO:0000313" key="2">
    <source>
        <dbReference type="Proteomes" id="UP001054821"/>
    </source>
</evidence>
<dbReference type="AlphaFoldDB" id="A0AAD4V9Z3"/>
<protein>
    <submittedName>
        <fullName evidence="1">Uncharacterized protein</fullName>
    </submittedName>
</protein>
<name>A0AAD4V9Z3_PRUDU</name>
<dbReference type="EMBL" id="JAJFAZ020000006">
    <property type="protein sequence ID" value="KAI5321018.1"/>
    <property type="molecule type" value="Genomic_DNA"/>
</dbReference>
<keyword evidence="2" id="KW-1185">Reference proteome</keyword>
<sequence length="71" mass="8029">MNFDLVSRDTVFGFGYMPNLIPSGLREKKKKKNFIAVAVNAVGKDTKEPRKKGRRDTALPDIALFRIHLTP</sequence>
<organism evidence="1 2">
    <name type="scientific">Prunus dulcis</name>
    <name type="common">Almond</name>
    <name type="synonym">Amygdalus dulcis</name>
    <dbReference type="NCBI Taxonomy" id="3755"/>
    <lineage>
        <taxon>Eukaryota</taxon>
        <taxon>Viridiplantae</taxon>
        <taxon>Streptophyta</taxon>
        <taxon>Embryophyta</taxon>
        <taxon>Tracheophyta</taxon>
        <taxon>Spermatophyta</taxon>
        <taxon>Magnoliopsida</taxon>
        <taxon>eudicotyledons</taxon>
        <taxon>Gunneridae</taxon>
        <taxon>Pentapetalae</taxon>
        <taxon>rosids</taxon>
        <taxon>fabids</taxon>
        <taxon>Rosales</taxon>
        <taxon>Rosaceae</taxon>
        <taxon>Amygdaloideae</taxon>
        <taxon>Amygdaleae</taxon>
        <taxon>Prunus</taxon>
    </lineage>
</organism>
<comment type="caution">
    <text evidence="1">The sequence shown here is derived from an EMBL/GenBank/DDBJ whole genome shotgun (WGS) entry which is preliminary data.</text>
</comment>
<proteinExistence type="predicted"/>
<dbReference type="Proteomes" id="UP001054821">
    <property type="component" value="Chromosome 6"/>
</dbReference>
<evidence type="ECO:0000313" key="1">
    <source>
        <dbReference type="EMBL" id="KAI5321018.1"/>
    </source>
</evidence>
<gene>
    <name evidence="1" type="ORF">L3X38_030088</name>
</gene>
<accession>A0AAD4V9Z3</accession>
<reference evidence="1 2" key="1">
    <citation type="journal article" date="2022" name="G3 (Bethesda)">
        <title>Whole-genome sequence and methylome profiling of the almond [Prunus dulcis (Mill.) D.A. Webb] cultivar 'Nonpareil'.</title>
        <authorList>
            <person name="D'Amico-Willman K.M."/>
            <person name="Ouma W.Z."/>
            <person name="Meulia T."/>
            <person name="Sideli G.M."/>
            <person name="Gradziel T.M."/>
            <person name="Fresnedo-Ramirez J."/>
        </authorList>
    </citation>
    <scope>NUCLEOTIDE SEQUENCE [LARGE SCALE GENOMIC DNA]</scope>
    <source>
        <strain evidence="1">Clone GOH B32 T37-40</strain>
    </source>
</reference>